<evidence type="ECO:0000256" key="4">
    <source>
        <dbReference type="ARBA" id="ARBA00022449"/>
    </source>
</evidence>
<feature type="transmembrane region" description="Helical" evidence="9">
    <location>
        <begin position="56"/>
        <end position="78"/>
    </location>
</feature>
<evidence type="ECO:0000256" key="6">
    <source>
        <dbReference type="ARBA" id="ARBA00022989"/>
    </source>
</evidence>
<feature type="transmembrane region" description="Helical" evidence="9">
    <location>
        <begin position="104"/>
        <end position="126"/>
    </location>
</feature>
<dbReference type="InterPro" id="IPR006037">
    <property type="entry name" value="RCK_C"/>
</dbReference>
<evidence type="ECO:0000256" key="2">
    <source>
        <dbReference type="ARBA" id="ARBA00005551"/>
    </source>
</evidence>
<dbReference type="SUPFAM" id="SSF51735">
    <property type="entry name" value="NAD(P)-binding Rossmann-fold domains"/>
    <property type="match status" value="1"/>
</dbReference>
<dbReference type="Pfam" id="PF00999">
    <property type="entry name" value="Na_H_Exchanger"/>
    <property type="match status" value="1"/>
</dbReference>
<keyword evidence="4" id="KW-0050">Antiport</keyword>
<dbReference type="Gene3D" id="3.40.50.720">
    <property type="entry name" value="NAD(P)-binding Rossmann-like Domain"/>
    <property type="match status" value="1"/>
</dbReference>
<dbReference type="Pfam" id="PF02080">
    <property type="entry name" value="TrkA_C"/>
    <property type="match status" value="1"/>
</dbReference>
<sequence length="623" mass="68981">MSISLLIVIFAAFLTPMVLNRFNVTLLPTAVAEVLLGILLGPSGLNVIHTDTLLNYLSTFGVIFLLFLSGMEIDFSLFNKKETTLSPLAQKKAAKAPTHSPVKVALVAYSASLGMAFLLALAFKFLGLFSNIPLAFILFSTIALGVVIAVLKENELLNKPLGQTLLLISVLGEVVPLLCLTIYSSFVSGRGNSVWLIFLVFIAGALIFRRFRSFFTSLDQINKATTQVDIRLAFLVIMTLVILAETVGAENILGAFIAGIVIKLLQPAESTREKLDAIGYGLFIPFFFILTGAKINIWDLLASPKTLILIPLFFLAYLLAKGPTYLGLRLRFKQINALAGTFLVQTTITLVLATLTVAQNLKVISNEQSGAFILAAVLSCLLGPLCFNKLHRPEPEDLQKSQVHFIGVNLITVNAAEQLNDDWYDIALYTDWPKNYQTYKYKNNVHLVNDLSIPALIKQQVFDTDILVLGHSNVEINYQLALAAKEYGVARVITRIQNSDPDSMTEMDKRLSDAGVEFFTSFATTVGMMRAIIESPSTLDLITGDSRLYEVVVRNEKFAGLELRKLPFIKEITVSRIFRNRRSIPVNGNTQIQVGDHLLFSANKEVVNDIRKQISKLNEYDNF</sequence>
<keyword evidence="12" id="KW-1185">Reference proteome</keyword>
<accession>A0ABV4DS17</accession>
<dbReference type="InterPro" id="IPR036721">
    <property type="entry name" value="RCK_C_sf"/>
</dbReference>
<keyword evidence="6 9" id="KW-1133">Transmembrane helix</keyword>
<organism evidence="11 12">
    <name type="scientific">Ligilactobacillus faecis</name>
    <dbReference type="NCBI Taxonomy" id="762833"/>
    <lineage>
        <taxon>Bacteria</taxon>
        <taxon>Bacillati</taxon>
        <taxon>Bacillota</taxon>
        <taxon>Bacilli</taxon>
        <taxon>Lactobacillales</taxon>
        <taxon>Lactobacillaceae</taxon>
        <taxon>Ligilactobacillus</taxon>
    </lineage>
</organism>
<gene>
    <name evidence="11" type="ORF">AALT52_06595</name>
</gene>
<proteinExistence type="inferred from homology"/>
<reference evidence="11 12" key="1">
    <citation type="submission" date="2024-03" db="EMBL/GenBank/DDBJ databases">
        <title>Mouse gut bacterial collection (mGBC) of GemPharmatech.</title>
        <authorList>
            <person name="He Y."/>
            <person name="Dong L."/>
            <person name="Wu D."/>
            <person name="Gao X."/>
            <person name="Lin Z."/>
        </authorList>
    </citation>
    <scope>NUCLEOTIDE SEQUENCE [LARGE SCALE GENOMIC DNA]</scope>
    <source>
        <strain evidence="11 12">15-30</strain>
    </source>
</reference>
<evidence type="ECO:0000313" key="12">
    <source>
        <dbReference type="Proteomes" id="UP001565236"/>
    </source>
</evidence>
<protein>
    <submittedName>
        <fullName evidence="11">Cation:proton antiporter</fullName>
    </submittedName>
</protein>
<keyword evidence="8 9" id="KW-0472">Membrane</keyword>
<dbReference type="InterPro" id="IPR038770">
    <property type="entry name" value="Na+/solute_symporter_sf"/>
</dbReference>
<dbReference type="Gene3D" id="3.30.70.1450">
    <property type="entry name" value="Regulator of K+ conductance, C-terminal domain"/>
    <property type="match status" value="1"/>
</dbReference>
<dbReference type="SUPFAM" id="SSF116726">
    <property type="entry name" value="TrkA C-terminal domain-like"/>
    <property type="match status" value="1"/>
</dbReference>
<keyword evidence="5 9" id="KW-0812">Transmembrane</keyword>
<comment type="similarity">
    <text evidence="2">Belongs to the monovalent cation:proton antiporter 2 (CPA2) transporter (TC 2.A.37) family.</text>
</comment>
<name>A0ABV4DS17_9LACO</name>
<dbReference type="Gene3D" id="1.20.1530.20">
    <property type="match status" value="1"/>
</dbReference>
<dbReference type="EMBL" id="JBCLUF010000021">
    <property type="protein sequence ID" value="MEY8662552.1"/>
    <property type="molecule type" value="Genomic_DNA"/>
</dbReference>
<feature type="transmembrane region" description="Helical" evidence="9">
    <location>
        <begin position="232"/>
        <end position="265"/>
    </location>
</feature>
<feature type="transmembrane region" description="Helical" evidence="9">
    <location>
        <begin position="277"/>
        <end position="295"/>
    </location>
</feature>
<feature type="transmembrane region" description="Helical" evidence="9">
    <location>
        <begin position="192"/>
        <end position="211"/>
    </location>
</feature>
<feature type="transmembrane region" description="Helical" evidence="9">
    <location>
        <begin position="132"/>
        <end position="152"/>
    </location>
</feature>
<dbReference type="InterPro" id="IPR036291">
    <property type="entry name" value="NAD(P)-bd_dom_sf"/>
</dbReference>
<evidence type="ECO:0000256" key="8">
    <source>
        <dbReference type="ARBA" id="ARBA00023136"/>
    </source>
</evidence>
<feature type="transmembrane region" description="Helical" evidence="9">
    <location>
        <begin position="307"/>
        <end position="326"/>
    </location>
</feature>
<keyword evidence="7" id="KW-0406">Ion transport</keyword>
<dbReference type="PANTHER" id="PTHR43562:SF1">
    <property type="entry name" value="NA(+)_H(+) ANTIPORTER YJBQ-RELATED"/>
    <property type="match status" value="1"/>
</dbReference>
<evidence type="ECO:0000256" key="9">
    <source>
        <dbReference type="SAM" id="Phobius"/>
    </source>
</evidence>
<feature type="transmembrane region" description="Helical" evidence="9">
    <location>
        <begin position="164"/>
        <end position="186"/>
    </location>
</feature>
<dbReference type="Proteomes" id="UP001565236">
    <property type="component" value="Unassembled WGS sequence"/>
</dbReference>
<keyword evidence="3" id="KW-0813">Transport</keyword>
<dbReference type="RefSeq" id="WP_369942193.1">
    <property type="nucleotide sequence ID" value="NZ_JBCLUF010000021.1"/>
</dbReference>
<evidence type="ECO:0000256" key="5">
    <source>
        <dbReference type="ARBA" id="ARBA00022692"/>
    </source>
</evidence>
<comment type="subcellular location">
    <subcellularLocation>
        <location evidence="1">Membrane</location>
        <topology evidence="1">Multi-pass membrane protein</topology>
    </subcellularLocation>
</comment>
<dbReference type="PROSITE" id="PS51202">
    <property type="entry name" value="RCK_C"/>
    <property type="match status" value="1"/>
</dbReference>
<evidence type="ECO:0000313" key="11">
    <source>
        <dbReference type="EMBL" id="MEY8662552.1"/>
    </source>
</evidence>
<feature type="domain" description="RCK C-terminal" evidence="10">
    <location>
        <begin position="536"/>
        <end position="616"/>
    </location>
</feature>
<comment type="caution">
    <text evidence="11">The sequence shown here is derived from an EMBL/GenBank/DDBJ whole genome shotgun (WGS) entry which is preliminary data.</text>
</comment>
<feature type="transmembrane region" description="Helical" evidence="9">
    <location>
        <begin position="338"/>
        <end position="358"/>
    </location>
</feature>
<evidence type="ECO:0000259" key="10">
    <source>
        <dbReference type="PROSITE" id="PS51202"/>
    </source>
</evidence>
<evidence type="ECO:0000256" key="3">
    <source>
        <dbReference type="ARBA" id="ARBA00022448"/>
    </source>
</evidence>
<dbReference type="InterPro" id="IPR006153">
    <property type="entry name" value="Cation/H_exchanger_TM"/>
</dbReference>
<evidence type="ECO:0000256" key="7">
    <source>
        <dbReference type="ARBA" id="ARBA00023065"/>
    </source>
</evidence>
<evidence type="ECO:0000256" key="1">
    <source>
        <dbReference type="ARBA" id="ARBA00004141"/>
    </source>
</evidence>
<dbReference type="PANTHER" id="PTHR43562">
    <property type="entry name" value="NAPA-TYPE SODIUM/HYDROGEN ANTIPORTER"/>
    <property type="match status" value="1"/>
</dbReference>